<feature type="transmembrane region" description="Helical" evidence="1">
    <location>
        <begin position="7"/>
        <end position="24"/>
    </location>
</feature>
<dbReference type="EMBL" id="MN738968">
    <property type="protein sequence ID" value="QHT33556.1"/>
    <property type="molecule type" value="Genomic_DNA"/>
</dbReference>
<sequence>MLTLKNLSTALILFSILYIFYLKYVNRLNIPLSIIIMITVGSLLSAISCNTKHDYAFFNPKIFNYIITLVGIVIIVKEYI</sequence>
<name>A0A6C0EWL7_9ZZZZ</name>
<keyword evidence="1" id="KW-1133">Transmembrane helix</keyword>
<keyword evidence="1" id="KW-0812">Transmembrane</keyword>
<accession>A0A6C0EWL7</accession>
<dbReference type="AlphaFoldDB" id="A0A6C0EWL7"/>
<proteinExistence type="predicted"/>
<reference evidence="2" key="1">
    <citation type="journal article" date="2020" name="Nature">
        <title>Giant virus diversity and host interactions through global metagenomics.</title>
        <authorList>
            <person name="Schulz F."/>
            <person name="Roux S."/>
            <person name="Paez-Espino D."/>
            <person name="Jungbluth S."/>
            <person name="Walsh D.A."/>
            <person name="Denef V.J."/>
            <person name="McMahon K.D."/>
            <person name="Konstantinidis K.T."/>
            <person name="Eloe-Fadrosh E.A."/>
            <person name="Kyrpides N.C."/>
            <person name="Woyke T."/>
        </authorList>
    </citation>
    <scope>NUCLEOTIDE SEQUENCE</scope>
    <source>
        <strain evidence="2">GVMAG-M-3300009161-36</strain>
    </source>
</reference>
<keyword evidence="1" id="KW-0472">Membrane</keyword>
<feature type="transmembrane region" description="Helical" evidence="1">
    <location>
        <begin position="62"/>
        <end position="79"/>
    </location>
</feature>
<evidence type="ECO:0000313" key="2">
    <source>
        <dbReference type="EMBL" id="QHT33556.1"/>
    </source>
</evidence>
<feature type="transmembrane region" description="Helical" evidence="1">
    <location>
        <begin position="30"/>
        <end position="50"/>
    </location>
</feature>
<evidence type="ECO:0000256" key="1">
    <source>
        <dbReference type="SAM" id="Phobius"/>
    </source>
</evidence>
<protein>
    <submittedName>
        <fullName evidence="2">Uncharacterized protein</fullName>
    </submittedName>
</protein>
<organism evidence="2">
    <name type="scientific">viral metagenome</name>
    <dbReference type="NCBI Taxonomy" id="1070528"/>
    <lineage>
        <taxon>unclassified sequences</taxon>
        <taxon>metagenomes</taxon>
        <taxon>organismal metagenomes</taxon>
    </lineage>
</organism>